<dbReference type="NCBIfam" id="TIGR00548">
    <property type="entry name" value="lolB"/>
    <property type="match status" value="1"/>
</dbReference>
<dbReference type="Proteomes" id="UP000010164">
    <property type="component" value="Unassembled WGS sequence"/>
</dbReference>
<keyword evidence="6" id="KW-0732">Signal</keyword>
<dbReference type="GO" id="GO:0009279">
    <property type="term" value="C:cell outer membrane"/>
    <property type="evidence" value="ECO:0007669"/>
    <property type="project" value="UniProtKB-SubCell"/>
</dbReference>
<dbReference type="RefSeq" id="WP_008929183.1">
    <property type="nucleotide sequence ID" value="NZ_AMRJ01000014.1"/>
</dbReference>
<evidence type="ECO:0000256" key="9">
    <source>
        <dbReference type="ARBA" id="ARBA00023139"/>
    </source>
</evidence>
<evidence type="ECO:0000313" key="13">
    <source>
        <dbReference type="EMBL" id="EKF74148.1"/>
    </source>
</evidence>
<evidence type="ECO:0000256" key="10">
    <source>
        <dbReference type="ARBA" id="ARBA00023186"/>
    </source>
</evidence>
<dbReference type="GO" id="GO:0015031">
    <property type="term" value="P:protein transport"/>
    <property type="evidence" value="ECO:0007669"/>
    <property type="project" value="UniProtKB-KW"/>
</dbReference>
<keyword evidence="9" id="KW-0564">Palmitate</keyword>
<dbReference type="PATRIC" id="fig|1177179.3.peg.1995"/>
<dbReference type="AlphaFoldDB" id="L0WBJ9"/>
<evidence type="ECO:0000256" key="7">
    <source>
        <dbReference type="ARBA" id="ARBA00022927"/>
    </source>
</evidence>
<dbReference type="CDD" id="cd16326">
    <property type="entry name" value="LolB"/>
    <property type="match status" value="1"/>
</dbReference>
<keyword evidence="7" id="KW-0653">Protein transport</keyword>
<name>L0WBJ9_9GAMM</name>
<dbReference type="SUPFAM" id="SSF89392">
    <property type="entry name" value="Prokaryotic lipoproteins and lipoprotein localization factors"/>
    <property type="match status" value="1"/>
</dbReference>
<evidence type="ECO:0000256" key="11">
    <source>
        <dbReference type="ARBA" id="ARBA00023237"/>
    </source>
</evidence>
<dbReference type="EMBL" id="AMRJ01000014">
    <property type="protein sequence ID" value="EKF74148.1"/>
    <property type="molecule type" value="Genomic_DNA"/>
</dbReference>
<sequence length="187" mass="20798">MKRALLLAVTLVMAACQTPPTQPAHYQHASQITQWQMSGRLGYRTASDGGSANFDWRQRPREGRIHFSGPLGMGSAELSWQSRQATLKTAKGDYQAASPGELAWHLTGFWLPVSALEYWARGLPWPGAPATTAYDDGHRLSHLDQLGWSLDFDRYDTVAGVALPHRIKASQQGNRFTLLIKDWQPGQ</sequence>
<evidence type="ECO:0000313" key="14">
    <source>
        <dbReference type="Proteomes" id="UP000010164"/>
    </source>
</evidence>
<protein>
    <recommendedName>
        <fullName evidence="4">Outer-membrane lipoprotein LolB</fullName>
    </recommendedName>
</protein>
<evidence type="ECO:0000256" key="1">
    <source>
        <dbReference type="ARBA" id="ARBA00004459"/>
    </source>
</evidence>
<accession>L0WBJ9</accession>
<organism evidence="13 14">
    <name type="scientific">Alcanivorax hongdengensis A-11-3</name>
    <dbReference type="NCBI Taxonomy" id="1177179"/>
    <lineage>
        <taxon>Bacteria</taxon>
        <taxon>Pseudomonadati</taxon>
        <taxon>Pseudomonadota</taxon>
        <taxon>Gammaproteobacteria</taxon>
        <taxon>Oceanospirillales</taxon>
        <taxon>Alcanivoracaceae</taxon>
        <taxon>Alcanivorax</taxon>
    </lineage>
</organism>
<evidence type="ECO:0000256" key="12">
    <source>
        <dbReference type="ARBA" id="ARBA00023288"/>
    </source>
</evidence>
<dbReference type="InterPro" id="IPR004565">
    <property type="entry name" value="OM_lipoprot_LolB"/>
</dbReference>
<dbReference type="InterPro" id="IPR029046">
    <property type="entry name" value="LolA/LolB/LppX"/>
</dbReference>
<keyword evidence="5" id="KW-0813">Transport</keyword>
<evidence type="ECO:0000256" key="5">
    <source>
        <dbReference type="ARBA" id="ARBA00022448"/>
    </source>
</evidence>
<reference evidence="13 14" key="1">
    <citation type="journal article" date="2012" name="J. Bacteriol.">
        <title>Genome Sequence of the Alkane-Degrading Bacterium Alcanivorax hongdengensis Type Strain A-11-3.</title>
        <authorList>
            <person name="Lai Q."/>
            <person name="Shao Z."/>
        </authorList>
    </citation>
    <scope>NUCLEOTIDE SEQUENCE [LARGE SCALE GENOMIC DNA]</scope>
    <source>
        <strain evidence="13 14">A-11-3</strain>
    </source>
</reference>
<comment type="caution">
    <text evidence="13">The sequence shown here is derived from an EMBL/GenBank/DDBJ whole genome shotgun (WGS) entry which is preliminary data.</text>
</comment>
<dbReference type="Gene3D" id="2.50.20.10">
    <property type="entry name" value="Lipoprotein localisation LolA/LolB/LppX"/>
    <property type="match status" value="1"/>
</dbReference>
<dbReference type="PROSITE" id="PS51257">
    <property type="entry name" value="PROKAR_LIPOPROTEIN"/>
    <property type="match status" value="1"/>
</dbReference>
<keyword evidence="8" id="KW-0472">Membrane</keyword>
<dbReference type="eggNOG" id="COG3017">
    <property type="taxonomic scope" value="Bacteria"/>
</dbReference>
<evidence type="ECO:0000256" key="6">
    <source>
        <dbReference type="ARBA" id="ARBA00022729"/>
    </source>
</evidence>
<evidence type="ECO:0000256" key="2">
    <source>
        <dbReference type="ARBA" id="ARBA00009696"/>
    </source>
</evidence>
<keyword evidence="10" id="KW-0143">Chaperone</keyword>
<keyword evidence="11" id="KW-0998">Cell outer membrane</keyword>
<keyword evidence="14" id="KW-1185">Reference proteome</keyword>
<keyword evidence="12" id="KW-0449">Lipoprotein</keyword>
<evidence type="ECO:0000256" key="8">
    <source>
        <dbReference type="ARBA" id="ARBA00023136"/>
    </source>
</evidence>
<comment type="similarity">
    <text evidence="2">Belongs to the LolB family.</text>
</comment>
<dbReference type="Pfam" id="PF03550">
    <property type="entry name" value="LolB"/>
    <property type="match status" value="1"/>
</dbReference>
<evidence type="ECO:0000256" key="3">
    <source>
        <dbReference type="ARBA" id="ARBA00011245"/>
    </source>
</evidence>
<proteinExistence type="inferred from homology"/>
<gene>
    <name evidence="13" type="ORF">A11A3_10027</name>
</gene>
<comment type="subcellular location">
    <subcellularLocation>
        <location evidence="1">Cell outer membrane</location>
        <topology evidence="1">Lipid-anchor</topology>
    </subcellularLocation>
</comment>
<comment type="subunit">
    <text evidence="3">Monomer.</text>
</comment>
<dbReference type="STRING" id="1177179.A11A3_10027"/>
<evidence type="ECO:0000256" key="4">
    <source>
        <dbReference type="ARBA" id="ARBA00016202"/>
    </source>
</evidence>